<accession>A0A550CB81</accession>
<proteinExistence type="predicted"/>
<gene>
    <name evidence="2" type="ORF">BD626DRAFT_584257</name>
</gene>
<protein>
    <submittedName>
        <fullName evidence="2">Uncharacterized protein</fullName>
    </submittedName>
</protein>
<evidence type="ECO:0000313" key="2">
    <source>
        <dbReference type="EMBL" id="TRM62070.1"/>
    </source>
</evidence>
<dbReference type="Proteomes" id="UP000320762">
    <property type="component" value="Unassembled WGS sequence"/>
</dbReference>
<sequence length="217" mass="23701">MGVSMLSLDARGLDGAAERRVHGDGAQRRRCPMWHLLRPSIAGEEVWATAGAEETIARPEAAPAATYFACTAVRGESYGHPEHGPHMRSITQSLIIIAWGSIGDEYMYRRPASKDAPDRLAALSRRTLSRLNDEYMDFRPASRPSASSPLLCAPCPHSRAPRTCATPSLARATPSGTPPDDEATYRRPASRLCVGGVYHLTVTFQRRRRRSSGVSVC</sequence>
<comment type="caution">
    <text evidence="2">The sequence shown here is derived from an EMBL/GenBank/DDBJ whole genome shotgun (WGS) entry which is preliminary data.</text>
</comment>
<organism evidence="2 3">
    <name type="scientific">Schizophyllum amplum</name>
    <dbReference type="NCBI Taxonomy" id="97359"/>
    <lineage>
        <taxon>Eukaryota</taxon>
        <taxon>Fungi</taxon>
        <taxon>Dikarya</taxon>
        <taxon>Basidiomycota</taxon>
        <taxon>Agaricomycotina</taxon>
        <taxon>Agaricomycetes</taxon>
        <taxon>Agaricomycetidae</taxon>
        <taxon>Agaricales</taxon>
        <taxon>Schizophyllaceae</taxon>
        <taxon>Schizophyllum</taxon>
    </lineage>
</organism>
<evidence type="ECO:0000313" key="3">
    <source>
        <dbReference type="Proteomes" id="UP000320762"/>
    </source>
</evidence>
<dbReference type="AlphaFoldDB" id="A0A550CB81"/>
<reference evidence="2 3" key="1">
    <citation type="journal article" date="2019" name="New Phytol.">
        <title>Comparative genomics reveals unique wood-decay strategies and fruiting body development in the Schizophyllaceae.</title>
        <authorList>
            <person name="Almasi E."/>
            <person name="Sahu N."/>
            <person name="Krizsan K."/>
            <person name="Balint B."/>
            <person name="Kovacs G.M."/>
            <person name="Kiss B."/>
            <person name="Cseklye J."/>
            <person name="Drula E."/>
            <person name="Henrissat B."/>
            <person name="Nagy I."/>
            <person name="Chovatia M."/>
            <person name="Adam C."/>
            <person name="LaButti K."/>
            <person name="Lipzen A."/>
            <person name="Riley R."/>
            <person name="Grigoriev I.V."/>
            <person name="Nagy L.G."/>
        </authorList>
    </citation>
    <scope>NUCLEOTIDE SEQUENCE [LARGE SCALE GENOMIC DNA]</scope>
    <source>
        <strain evidence="2 3">NL-1724</strain>
    </source>
</reference>
<dbReference type="EMBL" id="VDMD01000014">
    <property type="protein sequence ID" value="TRM62070.1"/>
    <property type="molecule type" value="Genomic_DNA"/>
</dbReference>
<feature type="region of interest" description="Disordered" evidence="1">
    <location>
        <begin position="166"/>
        <end position="185"/>
    </location>
</feature>
<evidence type="ECO:0000256" key="1">
    <source>
        <dbReference type="SAM" id="MobiDB-lite"/>
    </source>
</evidence>
<keyword evidence="3" id="KW-1185">Reference proteome</keyword>
<name>A0A550CB81_9AGAR</name>